<dbReference type="Gene3D" id="3.20.10.10">
    <property type="entry name" value="D-amino Acid Aminotransferase, subunit A, domain 2"/>
    <property type="match status" value="1"/>
</dbReference>
<dbReference type="EMBL" id="AQHW01000029">
    <property type="protein sequence ID" value="KKB47525.1"/>
    <property type="molecule type" value="Genomic_DNA"/>
</dbReference>
<gene>
    <name evidence="1" type="ORF">HMPREF1536_05169</name>
</gene>
<evidence type="ECO:0000313" key="1">
    <source>
        <dbReference type="EMBL" id="KKB47525.1"/>
    </source>
</evidence>
<sequence>MCQFIETIRIENGKALNLGFHNYRFNKTRRDIFECNLPVNLADYIQPGEYTERTKCRIEYQDEVEKVEYQPYTIRPVKSLRMVTSDGLDYTYKSSNRQKLDELFKQKGEADDILIIRDGFLTDTSIANIALWNGEQWETPEKPLLEGTMRASLLGKGLIVPAAIRPHDLSRYSLIRLFNAMIGFGEIELPVQHIL</sequence>
<protein>
    <recommendedName>
        <fullName evidence="3">4-amino-4-deoxychorismate lyase</fullName>
    </recommendedName>
</protein>
<dbReference type="Proteomes" id="UP000033035">
    <property type="component" value="Unassembled WGS sequence"/>
</dbReference>
<proteinExistence type="predicted"/>
<dbReference type="PATRIC" id="fig|1203610.3.peg.5283"/>
<organism evidence="1 2">
    <name type="scientific">Parabacteroides gordonii MS-1 = DSM 23371</name>
    <dbReference type="NCBI Taxonomy" id="1203610"/>
    <lineage>
        <taxon>Bacteria</taxon>
        <taxon>Pseudomonadati</taxon>
        <taxon>Bacteroidota</taxon>
        <taxon>Bacteroidia</taxon>
        <taxon>Bacteroidales</taxon>
        <taxon>Tannerellaceae</taxon>
        <taxon>Parabacteroides</taxon>
    </lineage>
</organism>
<reference evidence="1 2" key="1">
    <citation type="submission" date="2013-04" db="EMBL/GenBank/DDBJ databases">
        <title>The Genome Sequence of Parabacteroides gordonii DSM 23371.</title>
        <authorList>
            <consortium name="The Broad Institute Genomics Platform"/>
            <person name="Earl A."/>
            <person name="Ward D."/>
            <person name="Feldgarden M."/>
            <person name="Gevers D."/>
            <person name="Martens E."/>
            <person name="Sakamoto M."/>
            <person name="Benno Y."/>
            <person name="Suzuki N."/>
            <person name="Matsunaga N."/>
            <person name="Koshihara K."/>
            <person name="Seki M."/>
            <person name="Komiya H."/>
            <person name="Walker B."/>
            <person name="Young S."/>
            <person name="Zeng Q."/>
            <person name="Gargeya S."/>
            <person name="Fitzgerald M."/>
            <person name="Haas B."/>
            <person name="Abouelleil A."/>
            <person name="Allen A.W."/>
            <person name="Alvarado L."/>
            <person name="Arachchi H.M."/>
            <person name="Berlin A.M."/>
            <person name="Chapman S.B."/>
            <person name="Gainer-Dewar J."/>
            <person name="Goldberg J."/>
            <person name="Griggs A."/>
            <person name="Gujja S."/>
            <person name="Hansen M."/>
            <person name="Howarth C."/>
            <person name="Imamovic A."/>
            <person name="Ireland A."/>
            <person name="Larimer J."/>
            <person name="McCowan C."/>
            <person name="Murphy C."/>
            <person name="Pearson M."/>
            <person name="Poon T.W."/>
            <person name="Priest M."/>
            <person name="Roberts A."/>
            <person name="Saif S."/>
            <person name="Shea T."/>
            <person name="Sisk P."/>
            <person name="Sykes S."/>
            <person name="Wortman J."/>
            <person name="Nusbaum C."/>
            <person name="Birren B."/>
        </authorList>
    </citation>
    <scope>NUCLEOTIDE SEQUENCE [LARGE SCALE GENOMIC DNA]</scope>
    <source>
        <strain evidence="1 2">MS-1</strain>
    </source>
</reference>
<dbReference type="InterPro" id="IPR043132">
    <property type="entry name" value="BCAT-like_C"/>
</dbReference>
<dbReference type="Gene3D" id="3.30.470.10">
    <property type="match status" value="1"/>
</dbReference>
<dbReference type="STRING" id="1203610.HMPREF1536_05169"/>
<evidence type="ECO:0008006" key="3">
    <source>
        <dbReference type="Google" id="ProtNLM"/>
    </source>
</evidence>
<dbReference type="RefSeq" id="WP_028727982.1">
    <property type="nucleotide sequence ID" value="NZ_AUAE01000025.1"/>
</dbReference>
<dbReference type="InterPro" id="IPR036038">
    <property type="entry name" value="Aminotransferase-like"/>
</dbReference>
<dbReference type="InterPro" id="IPR043131">
    <property type="entry name" value="BCAT-like_N"/>
</dbReference>
<dbReference type="GO" id="GO:0003824">
    <property type="term" value="F:catalytic activity"/>
    <property type="evidence" value="ECO:0007669"/>
    <property type="project" value="InterPro"/>
</dbReference>
<keyword evidence="2" id="KW-1185">Reference proteome</keyword>
<dbReference type="SUPFAM" id="SSF56752">
    <property type="entry name" value="D-aminoacid aminotransferase-like PLP-dependent enzymes"/>
    <property type="match status" value="1"/>
</dbReference>
<evidence type="ECO:0000313" key="2">
    <source>
        <dbReference type="Proteomes" id="UP000033035"/>
    </source>
</evidence>
<accession>A0A0F5IQC6</accession>
<comment type="caution">
    <text evidence="1">The sequence shown here is derived from an EMBL/GenBank/DDBJ whole genome shotgun (WGS) entry which is preliminary data.</text>
</comment>
<dbReference type="InterPro" id="IPR001544">
    <property type="entry name" value="Aminotrans_IV"/>
</dbReference>
<dbReference type="AlphaFoldDB" id="A0A0F5IQC6"/>
<dbReference type="Pfam" id="PF01063">
    <property type="entry name" value="Aminotran_4"/>
    <property type="match status" value="1"/>
</dbReference>
<dbReference type="HOGENOM" id="CLU_114524_0_0_10"/>
<name>A0A0F5IQC6_9BACT</name>